<gene>
    <name evidence="1" type="ORF">METZ01_LOCUS117782</name>
</gene>
<reference evidence="1" key="1">
    <citation type="submission" date="2018-05" db="EMBL/GenBank/DDBJ databases">
        <authorList>
            <person name="Lanie J.A."/>
            <person name="Ng W.-L."/>
            <person name="Kazmierczak K.M."/>
            <person name="Andrzejewski T.M."/>
            <person name="Davidsen T.M."/>
            <person name="Wayne K.J."/>
            <person name="Tettelin H."/>
            <person name="Glass J.I."/>
            <person name="Rusch D."/>
            <person name="Podicherti R."/>
            <person name="Tsui H.-C.T."/>
            <person name="Winkler M.E."/>
        </authorList>
    </citation>
    <scope>NUCLEOTIDE SEQUENCE</scope>
</reference>
<evidence type="ECO:0000313" key="1">
    <source>
        <dbReference type="EMBL" id="SVA64928.1"/>
    </source>
</evidence>
<dbReference type="EMBL" id="UINC01015414">
    <property type="protein sequence ID" value="SVA64928.1"/>
    <property type="molecule type" value="Genomic_DNA"/>
</dbReference>
<organism evidence="1">
    <name type="scientific">marine metagenome</name>
    <dbReference type="NCBI Taxonomy" id="408172"/>
    <lineage>
        <taxon>unclassified sequences</taxon>
        <taxon>metagenomes</taxon>
        <taxon>ecological metagenomes</taxon>
    </lineage>
</organism>
<proteinExistence type="predicted"/>
<sequence>MYYDDINVTKRKTITNGAKYDFFIYDMLSLEKKFSNGKFGKGDTVISKIKDFKMEDDETGEILEVKLRCSKKIDDALDGIDPDESNEVFKKCLIELENRGLVRD</sequence>
<name>A0A381XJL8_9ZZZZ</name>
<accession>A0A381XJL8</accession>
<dbReference type="AlphaFoldDB" id="A0A381XJL8"/>
<protein>
    <submittedName>
        <fullName evidence="1">Uncharacterized protein</fullName>
    </submittedName>
</protein>